<dbReference type="Gene3D" id="3.40.50.10890">
    <property type="match status" value="1"/>
</dbReference>
<dbReference type="PANTHER" id="PTHR11203:SF37">
    <property type="entry name" value="INTEGRATOR COMPLEX SUBUNIT 11"/>
    <property type="match status" value="1"/>
</dbReference>
<dbReference type="SMART" id="SM00849">
    <property type="entry name" value="Lactamase_B"/>
    <property type="match status" value="1"/>
</dbReference>
<gene>
    <name evidence="4" type="ORF">ISU02_21365</name>
</gene>
<accession>A0ABR9ZYW4</accession>
<organism evidence="4 5">
    <name type="scientific">Fusibacter ferrireducens</name>
    <dbReference type="NCBI Taxonomy" id="2785058"/>
    <lineage>
        <taxon>Bacteria</taxon>
        <taxon>Bacillati</taxon>
        <taxon>Bacillota</taxon>
        <taxon>Clostridia</taxon>
        <taxon>Eubacteriales</taxon>
        <taxon>Eubacteriales Family XII. Incertae Sedis</taxon>
        <taxon>Fusibacter</taxon>
    </lineage>
</organism>
<dbReference type="SUPFAM" id="SSF56281">
    <property type="entry name" value="Metallo-hydrolase/oxidoreductase"/>
    <property type="match status" value="1"/>
</dbReference>
<keyword evidence="5" id="KW-1185">Reference proteome</keyword>
<sequence length="465" mass="52463">MKINFLGAAGHVTGSMYLVETEQYRFLIDCGQFQGTLTEEQLNYSIFDFDPKTLDFMILSHAHVDHSGRIPLLVKEGFSGKIYCTYPTMYLADILLRDSGKIHESETDWENKKRERAGLEKVLPLFTEDDAVEAIQYLYPLNYNQDVELNASMSFKLVNAGHLLGSSSVVIDYIENDVSKRIVFSGDLGNSSNFLQENPETIEYSNFLVVESTYGNKLHQDIESRTDKLVDIILEAYDEGGTAIIPSFAVGRTQEIIFELHHYIRTHSTDKAALLNQIPIYVDSPLALDATSIYSKSSQYMSELIKSYGESPFILKNLHLINSNEESIALNKDHSPKVIISASGMCDAGRIKHHLKHNLWRASTHIIFIGYQAEETLGRAIKDGATKVRILDEDIAIKAHIHSISGFSGHADLNHLLQWVKPIEGLEKIFVTHGEFEASHFFRDRLGEIKSCDIVIPKLNDSFEI</sequence>
<proteinExistence type="predicted"/>
<dbReference type="RefSeq" id="WP_194703887.1">
    <property type="nucleotide sequence ID" value="NZ_JADKNH010000018.1"/>
</dbReference>
<dbReference type="InterPro" id="IPR001279">
    <property type="entry name" value="Metallo-B-lactamas"/>
</dbReference>
<name>A0ABR9ZYW4_9FIRM</name>
<dbReference type="Pfam" id="PF10996">
    <property type="entry name" value="Beta-Casp"/>
    <property type="match status" value="1"/>
</dbReference>
<dbReference type="InterPro" id="IPR011108">
    <property type="entry name" value="RMMBL"/>
</dbReference>
<feature type="domain" description="Beta-Casp" evidence="3">
    <location>
        <begin position="253"/>
        <end position="381"/>
    </location>
</feature>
<protein>
    <submittedName>
        <fullName evidence="4">MBL fold metallo-hydrolase</fullName>
    </submittedName>
</protein>
<evidence type="ECO:0000259" key="2">
    <source>
        <dbReference type="SMART" id="SM00849"/>
    </source>
</evidence>
<keyword evidence="1" id="KW-0378">Hydrolase</keyword>
<dbReference type="PANTHER" id="PTHR11203">
    <property type="entry name" value="CLEAVAGE AND POLYADENYLATION SPECIFICITY FACTOR FAMILY MEMBER"/>
    <property type="match status" value="1"/>
</dbReference>
<dbReference type="Pfam" id="PF00753">
    <property type="entry name" value="Lactamase_B"/>
    <property type="match status" value="1"/>
</dbReference>
<evidence type="ECO:0000259" key="3">
    <source>
        <dbReference type="SMART" id="SM01027"/>
    </source>
</evidence>
<reference evidence="4 5" key="1">
    <citation type="submission" date="2020-11" db="EMBL/GenBank/DDBJ databases">
        <title>Fusibacter basophilias sp. nov.</title>
        <authorList>
            <person name="Qiu D."/>
        </authorList>
    </citation>
    <scope>NUCLEOTIDE SEQUENCE [LARGE SCALE GENOMIC DNA]</scope>
    <source>
        <strain evidence="4 5">Q10-2</strain>
    </source>
</reference>
<comment type="caution">
    <text evidence="4">The sequence shown here is derived from an EMBL/GenBank/DDBJ whole genome shotgun (WGS) entry which is preliminary data.</text>
</comment>
<dbReference type="InterPro" id="IPR036866">
    <property type="entry name" value="RibonucZ/Hydroxyglut_hydro"/>
</dbReference>
<evidence type="ECO:0000256" key="1">
    <source>
        <dbReference type="ARBA" id="ARBA00022801"/>
    </source>
</evidence>
<evidence type="ECO:0000313" key="5">
    <source>
        <dbReference type="Proteomes" id="UP000614200"/>
    </source>
</evidence>
<dbReference type="CDD" id="cd16295">
    <property type="entry name" value="TTHA0252-CPSF-like_MBL-fold"/>
    <property type="match status" value="1"/>
</dbReference>
<dbReference type="EMBL" id="JADKNH010000018">
    <property type="protein sequence ID" value="MBF4695652.1"/>
    <property type="molecule type" value="Genomic_DNA"/>
</dbReference>
<dbReference type="InterPro" id="IPR022712">
    <property type="entry name" value="Beta_Casp"/>
</dbReference>
<dbReference type="Proteomes" id="UP000614200">
    <property type="component" value="Unassembled WGS sequence"/>
</dbReference>
<evidence type="ECO:0000313" key="4">
    <source>
        <dbReference type="EMBL" id="MBF4695652.1"/>
    </source>
</evidence>
<dbReference type="InterPro" id="IPR050698">
    <property type="entry name" value="MBL"/>
</dbReference>
<feature type="domain" description="Metallo-beta-lactamase" evidence="2">
    <location>
        <begin position="13"/>
        <end position="237"/>
    </location>
</feature>
<dbReference type="Gene3D" id="3.60.15.10">
    <property type="entry name" value="Ribonuclease Z/Hydroxyacylglutathione hydrolase-like"/>
    <property type="match status" value="1"/>
</dbReference>
<dbReference type="Pfam" id="PF07521">
    <property type="entry name" value="RMMBL"/>
    <property type="match status" value="1"/>
</dbReference>
<dbReference type="SMART" id="SM01027">
    <property type="entry name" value="Beta-Casp"/>
    <property type="match status" value="1"/>
</dbReference>